<evidence type="ECO:0000313" key="3">
    <source>
        <dbReference type="EMBL" id="MCT7359863.1"/>
    </source>
</evidence>
<proteinExistence type="predicted"/>
<dbReference type="SUPFAM" id="SSF110997">
    <property type="entry name" value="Sporulation related repeat"/>
    <property type="match status" value="1"/>
</dbReference>
<dbReference type="AlphaFoldDB" id="A0A9X2WGC2"/>
<evidence type="ECO:0000259" key="2">
    <source>
        <dbReference type="PROSITE" id="PS51724"/>
    </source>
</evidence>
<dbReference type="InterPro" id="IPR036680">
    <property type="entry name" value="SPOR-like_sf"/>
</dbReference>
<dbReference type="GO" id="GO:0032506">
    <property type="term" value="P:cytokinetic process"/>
    <property type="evidence" value="ECO:0007669"/>
    <property type="project" value="TreeGrafter"/>
</dbReference>
<dbReference type="EMBL" id="JAOANI010000019">
    <property type="protein sequence ID" value="MCT7359863.1"/>
    <property type="molecule type" value="Genomic_DNA"/>
</dbReference>
<feature type="transmembrane region" description="Helical" evidence="1">
    <location>
        <begin position="9"/>
        <end position="27"/>
    </location>
</feature>
<dbReference type="PANTHER" id="PTHR38687">
    <property type="entry name" value="CELL DIVISION PROTEIN DEDD-RELATED"/>
    <property type="match status" value="1"/>
</dbReference>
<dbReference type="Pfam" id="PF05036">
    <property type="entry name" value="SPOR"/>
    <property type="match status" value="1"/>
</dbReference>
<dbReference type="RefSeq" id="WP_260976717.1">
    <property type="nucleotide sequence ID" value="NZ_JAOANI010000019.1"/>
</dbReference>
<sequence length="184" mass="20984">MEQHLKKRILGAFVTVVAVAIALPIVLDGSRSQLALQSDIPPMPDMPEWSRIEDERKVRIELEQLASGEAAAQIALPEMDVVEQNDPAPPRGQSDRTELDSNQLPYAWTLQLGAFSEQKNAFALRDQLRAKGYKAYTQEFTTDKLTRVYVGPELQRSQIETLQKQLRKELKQQDIHIKRYRAES</sequence>
<dbReference type="PANTHER" id="PTHR38687:SF1">
    <property type="entry name" value="CELL DIVISION PROTEIN DEDD"/>
    <property type="match status" value="1"/>
</dbReference>
<dbReference type="GO" id="GO:0042834">
    <property type="term" value="F:peptidoglycan binding"/>
    <property type="evidence" value="ECO:0007669"/>
    <property type="project" value="InterPro"/>
</dbReference>
<evidence type="ECO:0000256" key="1">
    <source>
        <dbReference type="SAM" id="Phobius"/>
    </source>
</evidence>
<dbReference type="InterPro" id="IPR007730">
    <property type="entry name" value="SPOR-like_dom"/>
</dbReference>
<keyword evidence="4" id="KW-1185">Reference proteome</keyword>
<dbReference type="InterPro" id="IPR052521">
    <property type="entry name" value="Cell_div_SPOR-domain"/>
</dbReference>
<feature type="domain" description="SPOR" evidence="2">
    <location>
        <begin position="102"/>
        <end position="179"/>
    </location>
</feature>
<name>A0A9X2WGC2_9GAMM</name>
<gene>
    <name evidence="3" type="ORF">NYR02_12660</name>
</gene>
<keyword evidence="1" id="KW-0472">Membrane</keyword>
<organism evidence="3 4">
    <name type="scientific">Thalassolituus pacificus</name>
    <dbReference type="NCBI Taxonomy" id="2975440"/>
    <lineage>
        <taxon>Bacteria</taxon>
        <taxon>Pseudomonadati</taxon>
        <taxon>Pseudomonadota</taxon>
        <taxon>Gammaproteobacteria</taxon>
        <taxon>Oceanospirillales</taxon>
        <taxon>Oceanospirillaceae</taxon>
        <taxon>Thalassolituus</taxon>
    </lineage>
</organism>
<comment type="caution">
    <text evidence="3">The sequence shown here is derived from an EMBL/GenBank/DDBJ whole genome shotgun (WGS) entry which is preliminary data.</text>
</comment>
<keyword evidence="1" id="KW-1133">Transmembrane helix</keyword>
<dbReference type="PROSITE" id="PS51724">
    <property type="entry name" value="SPOR"/>
    <property type="match status" value="1"/>
</dbReference>
<evidence type="ECO:0000313" key="4">
    <source>
        <dbReference type="Proteomes" id="UP001147830"/>
    </source>
</evidence>
<keyword evidence="1" id="KW-0812">Transmembrane</keyword>
<dbReference type="GO" id="GO:0032153">
    <property type="term" value="C:cell division site"/>
    <property type="evidence" value="ECO:0007669"/>
    <property type="project" value="TreeGrafter"/>
</dbReference>
<protein>
    <submittedName>
        <fullName evidence="3">SPOR domain-containing protein</fullName>
    </submittedName>
</protein>
<reference evidence="3" key="1">
    <citation type="journal article" date="2022" name="Front. Microbiol.">
        <title>Genome-based taxonomic rearrangement of Oceanobacter-related bacteria including the description of Thalassolituus hydrocarbonoclasticus sp. nov. and Thalassolituus pacificus sp. nov. and emended description of the genus Thalassolituus.</title>
        <authorList>
            <person name="Dong C."/>
            <person name="Wei L."/>
            <person name="Wang J."/>
            <person name="Lai Q."/>
            <person name="Huang Z."/>
            <person name="Shao Z."/>
        </authorList>
    </citation>
    <scope>NUCLEOTIDE SEQUENCE</scope>
    <source>
        <strain evidence="3">59MF3M-4</strain>
    </source>
</reference>
<dbReference type="Gene3D" id="3.30.70.1070">
    <property type="entry name" value="Sporulation related repeat"/>
    <property type="match status" value="1"/>
</dbReference>
<reference evidence="3" key="2">
    <citation type="submission" date="2022-08" db="EMBL/GenBank/DDBJ databases">
        <authorList>
            <person name="Dong C."/>
        </authorList>
    </citation>
    <scope>NUCLEOTIDE SEQUENCE</scope>
    <source>
        <strain evidence="3">59MF3M-4</strain>
    </source>
</reference>
<dbReference type="GO" id="GO:0030428">
    <property type="term" value="C:cell septum"/>
    <property type="evidence" value="ECO:0007669"/>
    <property type="project" value="TreeGrafter"/>
</dbReference>
<dbReference type="Proteomes" id="UP001147830">
    <property type="component" value="Unassembled WGS sequence"/>
</dbReference>
<accession>A0A9X2WGC2</accession>